<dbReference type="VEuPathDB" id="FungiDB:A1Q1_01524"/>
<feature type="region of interest" description="Disordered" evidence="1">
    <location>
        <begin position="64"/>
        <end position="88"/>
    </location>
</feature>
<dbReference type="GeneID" id="25985038"/>
<reference evidence="2 3" key="1">
    <citation type="journal article" date="2012" name="Eukaryot. Cell">
        <title>Draft genome sequence of CBS 2479, the standard type strain of Trichosporon asahii.</title>
        <authorList>
            <person name="Yang R.Y."/>
            <person name="Li H.T."/>
            <person name="Zhu H."/>
            <person name="Zhou G.P."/>
            <person name="Wang M."/>
            <person name="Wang L."/>
        </authorList>
    </citation>
    <scope>NUCLEOTIDE SEQUENCE [LARGE SCALE GENOMIC DNA]</scope>
    <source>
        <strain evidence="3">ATCC 90039 / CBS 2479 / JCM 2466 / KCTC 7840 / NCYC 2677 / UAMH 7654</strain>
    </source>
</reference>
<dbReference type="AlphaFoldDB" id="J6F298"/>
<organism evidence="2 3">
    <name type="scientific">Trichosporon asahii var. asahii (strain ATCC 90039 / CBS 2479 / JCM 2466 / KCTC 7840 / NBRC 103889/ NCYC 2677 / UAMH 7654)</name>
    <name type="common">Yeast</name>
    <dbReference type="NCBI Taxonomy" id="1186058"/>
    <lineage>
        <taxon>Eukaryota</taxon>
        <taxon>Fungi</taxon>
        <taxon>Dikarya</taxon>
        <taxon>Basidiomycota</taxon>
        <taxon>Agaricomycotina</taxon>
        <taxon>Tremellomycetes</taxon>
        <taxon>Trichosporonales</taxon>
        <taxon>Trichosporonaceae</taxon>
        <taxon>Trichosporon</taxon>
    </lineage>
</organism>
<dbReference type="KEGG" id="tasa:A1Q1_01524"/>
<protein>
    <submittedName>
        <fullName evidence="2">Uncharacterized protein</fullName>
    </submittedName>
</protein>
<accession>J6F298</accession>
<gene>
    <name evidence="2" type="ORF">A1Q1_01524</name>
</gene>
<dbReference type="RefSeq" id="XP_014180038.1">
    <property type="nucleotide sequence ID" value="XM_014324563.1"/>
</dbReference>
<evidence type="ECO:0000313" key="3">
    <source>
        <dbReference type="Proteomes" id="UP000002748"/>
    </source>
</evidence>
<sequence length="316" mass="34652">MVESPGVVAAGALWQTSAPSYSRLLRRFHVKRSYYHSHRPTTTAASQHVSRLLILPTHLERHSRGPRLQAQAQASVGLPAPQESRRREPVRQMAVAPQRMEVLQCPLPPRWDLCSAAVGLQQAAVLLPAVDGGKRDAVRRAESIWLSVPNAARIVPLLQAEICPETDIEVFHGNFKDGPDKTQANNGAVFNTALAVPPCRNLTVHVRIPCGCASGSLTGVWSHSARVIDIAFKVGCPYDSPHVVCSEFHTDCRLTICPFARHILTPTVEDVLISFYGYEDGIKAAVTRWLEILDSGALVLGRVETTANVHLFEKSE</sequence>
<dbReference type="Proteomes" id="UP000002748">
    <property type="component" value="Unassembled WGS sequence"/>
</dbReference>
<evidence type="ECO:0000256" key="1">
    <source>
        <dbReference type="SAM" id="MobiDB-lite"/>
    </source>
</evidence>
<evidence type="ECO:0000313" key="2">
    <source>
        <dbReference type="EMBL" id="EJT49322.1"/>
    </source>
</evidence>
<dbReference type="EMBL" id="ALBS01000173">
    <property type="protein sequence ID" value="EJT49322.1"/>
    <property type="molecule type" value="Genomic_DNA"/>
</dbReference>
<name>J6F298_TRIAS</name>
<proteinExistence type="predicted"/>
<comment type="caution">
    <text evidence="2">The sequence shown here is derived from an EMBL/GenBank/DDBJ whole genome shotgun (WGS) entry which is preliminary data.</text>
</comment>
<dbReference type="HOGENOM" id="CLU_880509_0_0_1"/>